<name>A0A9P4WFB9_9PLEO</name>
<reference evidence="4" key="1">
    <citation type="submission" date="2019-04" db="EMBL/GenBank/DDBJ databases">
        <title>Sequencing of skin fungus with MAO and IRED activity.</title>
        <authorList>
            <person name="Marsaioli A.J."/>
            <person name="Bonatto J.M.C."/>
            <person name="Reis Junior O."/>
        </authorList>
    </citation>
    <scope>NUCLEOTIDE SEQUENCE</scope>
    <source>
        <strain evidence="4">28M1</strain>
    </source>
</reference>
<dbReference type="PANTHER" id="PTHR11842:SF10">
    <property type="entry name" value="MITOTIC SPINDLE ASSEMBLY CHECKPOINT PROTEIN MAD2B"/>
    <property type="match status" value="1"/>
</dbReference>
<dbReference type="EMBL" id="SWKV01000320">
    <property type="protein sequence ID" value="KAF3028321.1"/>
    <property type="molecule type" value="Genomic_DNA"/>
</dbReference>
<dbReference type="InterPro" id="IPR003511">
    <property type="entry name" value="HORMA_dom"/>
</dbReference>
<evidence type="ECO:0000313" key="5">
    <source>
        <dbReference type="Proteomes" id="UP000758155"/>
    </source>
</evidence>
<dbReference type="InterPro" id="IPR045091">
    <property type="entry name" value="Mad2-like"/>
</dbReference>
<dbReference type="Gene3D" id="3.30.420.10">
    <property type="entry name" value="Ribonuclease H-like superfamily/Ribonuclease H"/>
    <property type="match status" value="1"/>
</dbReference>
<dbReference type="AlphaFoldDB" id="A0A9P4WFB9"/>
<dbReference type="PROSITE" id="PS50815">
    <property type="entry name" value="HORMA"/>
    <property type="match status" value="1"/>
</dbReference>
<comment type="similarity">
    <text evidence="1">Belongs to the MAD2 family.</text>
</comment>
<dbReference type="InterPro" id="IPR036397">
    <property type="entry name" value="RNaseH_sf"/>
</dbReference>
<evidence type="ECO:0000256" key="1">
    <source>
        <dbReference type="ARBA" id="ARBA00010348"/>
    </source>
</evidence>
<feature type="region of interest" description="Disordered" evidence="2">
    <location>
        <begin position="267"/>
        <end position="290"/>
    </location>
</feature>
<accession>A0A9P4WFB9</accession>
<feature type="compositionally biased region" description="Basic and acidic residues" evidence="2">
    <location>
        <begin position="277"/>
        <end position="290"/>
    </location>
</feature>
<dbReference type="InterPro" id="IPR036570">
    <property type="entry name" value="HORMA_dom_sf"/>
</dbReference>
<dbReference type="GO" id="GO:0016035">
    <property type="term" value="C:zeta DNA polymerase complex"/>
    <property type="evidence" value="ECO:0007669"/>
    <property type="project" value="TreeGrafter"/>
</dbReference>
<organism evidence="4 5">
    <name type="scientific">Didymella heteroderae</name>
    <dbReference type="NCBI Taxonomy" id="1769908"/>
    <lineage>
        <taxon>Eukaryota</taxon>
        <taxon>Fungi</taxon>
        <taxon>Dikarya</taxon>
        <taxon>Ascomycota</taxon>
        <taxon>Pezizomycotina</taxon>
        <taxon>Dothideomycetes</taxon>
        <taxon>Pleosporomycetidae</taxon>
        <taxon>Pleosporales</taxon>
        <taxon>Pleosporineae</taxon>
        <taxon>Didymellaceae</taxon>
        <taxon>Didymella</taxon>
    </lineage>
</organism>
<dbReference type="SUPFAM" id="SSF56019">
    <property type="entry name" value="The spindle assembly checkpoint protein mad2"/>
    <property type="match status" value="1"/>
</dbReference>
<feature type="compositionally biased region" description="Low complexity" evidence="2">
    <location>
        <begin position="128"/>
        <end position="141"/>
    </location>
</feature>
<dbReference type="PANTHER" id="PTHR11842">
    <property type="entry name" value="MITOTIC SPINDLE ASSEMBLY CHECKPOINT PROTEIN MAD2"/>
    <property type="match status" value="1"/>
</dbReference>
<keyword evidence="5" id="KW-1185">Reference proteome</keyword>
<dbReference type="GO" id="GO:0003676">
    <property type="term" value="F:nucleic acid binding"/>
    <property type="evidence" value="ECO:0007669"/>
    <property type="project" value="InterPro"/>
</dbReference>
<proteinExistence type="inferred from homology"/>
<evidence type="ECO:0000259" key="3">
    <source>
        <dbReference type="PROSITE" id="PS50815"/>
    </source>
</evidence>
<dbReference type="Proteomes" id="UP000758155">
    <property type="component" value="Unassembled WGS sequence"/>
</dbReference>
<evidence type="ECO:0000256" key="2">
    <source>
        <dbReference type="SAM" id="MobiDB-lite"/>
    </source>
</evidence>
<comment type="caution">
    <text evidence="4">The sequence shown here is derived from an EMBL/GenBank/DDBJ whole genome shotgun (WGS) entry which is preliminary data.</text>
</comment>
<protein>
    <recommendedName>
        <fullName evidence="3">HORMA domain-containing protein</fullName>
    </recommendedName>
</protein>
<feature type="region of interest" description="Disordered" evidence="2">
    <location>
        <begin position="127"/>
        <end position="167"/>
    </location>
</feature>
<sequence>MAGATYIETLDAFTNFLIAYIHTLLYLRSLYPRTSFVHSRFHNTSAYQSRHPLVCDWIRDAVDAVRIEVPDGTVSRIGIVIFHYGNGRKSGGTEKETGDVQIMERFMIDISAFPIMNKDERNAVMEWGSRSSSPASVGSASLEPDGVSGEDSQERRHDEDEAGPTVADTLLSRNRSRKDGELSMSAFDIGVDTNLAEQMRAALISLTTRCAQLKALPDQCSFNIAMELKDEADIDPSTGHPQVWISVQPSLQKAGQKAFRNATVQEEGVDGSMQESNEMKDNTKRGEDLGGLRFTPIRTVETGTFRFETWVEECRAKFEDMSYNRPDSSEPSFNEPKIPPQSKGKEKASFSTSSGDNEAGNKLKYLEKDTIIRLTTQSQQHRKKESWQAIADGDFENAGFPKISITLHQNVMYAAGHARRRPGWKPHLTPEQEQERYEWALAHNLDRYEYGDGLGFDFRNVVITDETPARVGEQRGMQIVWCKDGEQYDDGVKKDCTSKYSQLQFYGAFRYQHKGPCVIYREETDAEKKAADEALHQENEERKANWNSAQLTARKALQQLQESDYNGRLRTRKLQYVPSRDDYKRNTRARGG</sequence>
<evidence type="ECO:0000313" key="4">
    <source>
        <dbReference type="EMBL" id="KAF3028321.1"/>
    </source>
</evidence>
<dbReference type="OrthoDB" id="3795340at2759"/>
<dbReference type="Gene3D" id="3.30.900.10">
    <property type="entry name" value="HORMA domain"/>
    <property type="match status" value="1"/>
</dbReference>
<feature type="domain" description="HORMA" evidence="3">
    <location>
        <begin position="7"/>
        <end position="268"/>
    </location>
</feature>
<gene>
    <name evidence="4" type="ORF">E8E12_000408</name>
</gene>
<feature type="region of interest" description="Disordered" evidence="2">
    <location>
        <begin position="322"/>
        <end position="362"/>
    </location>
</feature>